<comment type="caution">
    <text evidence="4">The sequence shown here is derived from an EMBL/GenBank/DDBJ whole genome shotgun (WGS) entry which is preliminary data.</text>
</comment>
<feature type="compositionally biased region" description="Basic and acidic residues" evidence="1">
    <location>
        <begin position="758"/>
        <end position="774"/>
    </location>
</feature>
<feature type="compositionally biased region" description="Basic and acidic residues" evidence="1">
    <location>
        <begin position="929"/>
        <end position="958"/>
    </location>
</feature>
<proteinExistence type="predicted"/>
<keyword evidence="5" id="KW-1185">Reference proteome</keyword>
<feature type="compositionally biased region" description="Basic and acidic residues" evidence="1">
    <location>
        <begin position="443"/>
        <end position="454"/>
    </location>
</feature>
<evidence type="ECO:0000313" key="4">
    <source>
        <dbReference type="EMBL" id="TDH62360.1"/>
    </source>
</evidence>
<dbReference type="OrthoDB" id="1826980at2"/>
<evidence type="ECO:0000313" key="5">
    <source>
        <dbReference type="Proteomes" id="UP000295096"/>
    </source>
</evidence>
<evidence type="ECO:0000256" key="1">
    <source>
        <dbReference type="SAM" id="MobiDB-lite"/>
    </source>
</evidence>
<evidence type="ECO:0008006" key="6">
    <source>
        <dbReference type="Google" id="ProtNLM"/>
    </source>
</evidence>
<feature type="region of interest" description="Disordered" evidence="1">
    <location>
        <begin position="758"/>
        <end position="1055"/>
    </location>
</feature>
<sequence length="1239" mass="131887">MKANVRRGGGFGGLLRYALDRGNQCAIVGGNMVGRTARQLSSEFGISRAQRREVTRPVWHCTLSLPANETLTAEQWDEVAHQHMRNVGLDPVRHQFVVVLHTDTDHQHVHIIASRIALDASLWHGVNDAFTAQASTQALEVEFAGYGLSVTKGRDLDQEIPGAGPRAGLRISQDEMEMWSSRGRSSPKNDVAEAVAEAIALGDGTPEGLRQSLAAVGIEARITIGRGRVTGISYGMTAAWEGGEEPVYYKGVQIGGLCDAKSIERRLGERRAEIDRAAIAAAVVDDIKLETSLRAAPADRLDRLAAITADLRKYNDAESALRSPEHPERIASLGTEGRDTDRPAASAGMGAGRVEGARPGPTEPEPRNATAAARPGPDRRGDHRNAGRGPEPASAARHSGRPEQNRADRSVAGGVVDRELPNADAAGGTRAEAGPAPAGYHDPGPDRGRDKARDNGLGQGSDPASDVEVEISVTIAWGGAPRRRADPERERLRLRRLAEVYHRALGSQLDWIEVHPGHLDLGLRDGTRLTDTGDRIKATWRGGRLSETAIGAMVAMAEAKGWDSVRLLGDDEQFKADAWLACMRAGIKVRDYQPPAEVRAIWDSERQAKAKAPPIPEALPPVEHQAEIEPGHGQAGTAGWYAWQRLAGIYRNSLAPEVAAHIAYVRSNRPTGPVEIGLRDMARLVDAGPKVSATWREGTSPAAAAAVMVSMAQAKGWKGIRMRSESEEFRRLAWLACQRAGLAVDGYEPPAALVAQWHAERDRETDGPDTRDAGGKPQPGADRYEQVRPGSGDPAAHGPAGDPERDPGEDRARRGGPGGTPAPDDSADRQGPDRGHADPSYRDFHVPRSRGAAGGGEPGTPGGSGGPTPGDNIAAGGHDGPAGRPKRVPGDEHPRGAQRPDGGTESRPDREPRTSGRPTRRVRGSADGSTRERPAGTKLAWREKMERAKEAKRRERDLAVGGRVADPSDSIAKRAAKPTGPGQVPAASRGDAADRSRRGPDPGDGVAPHRGGQPKLGSGVGASNGKGGAPRQASARSSVGATDKASGPRPGLPYQRQYIQPGRDWLSKQDIPGKVVARAEEEGFVHYFPDAVGFTGRNEGKVLSVLRHAKSGGTPRIAEHSDEAFAPILQGDPHHVVLCAGGVAALKRLADADRRGEPPPTVIVLRPDSPVIGLDRLGPSLKSAIAQAARVDSYGFTPDSNYRWLLAKIRGESDPTPTNVDNVAEHDPSSTYDPTKQPR</sequence>
<reference evidence="4 5" key="1">
    <citation type="journal article" date="2016" name="J. Microbiol.">
        <title>Dankookia rubra gen. nov., sp. nov., an alphaproteobacterium isolated from sediment of a shallow stream.</title>
        <authorList>
            <person name="Kim W.H."/>
            <person name="Kim D.H."/>
            <person name="Kang K."/>
            <person name="Ahn T.Y."/>
        </authorList>
    </citation>
    <scope>NUCLEOTIDE SEQUENCE [LARGE SCALE GENOMIC DNA]</scope>
    <source>
        <strain evidence="4 5">JCM30602</strain>
    </source>
</reference>
<feature type="compositionally biased region" description="Basic and acidic residues" evidence="1">
    <location>
        <begin position="902"/>
        <end position="914"/>
    </location>
</feature>
<dbReference type="Pfam" id="PF18821">
    <property type="entry name" value="LPD7"/>
    <property type="match status" value="2"/>
</dbReference>
<feature type="compositionally biased region" description="Polar residues" evidence="1">
    <location>
        <begin position="1229"/>
        <end position="1239"/>
    </location>
</feature>
<evidence type="ECO:0000259" key="2">
    <source>
        <dbReference type="Pfam" id="PF03432"/>
    </source>
</evidence>
<feature type="compositionally biased region" description="Basic and acidic residues" evidence="1">
    <location>
        <begin position="400"/>
        <end position="409"/>
    </location>
</feature>
<dbReference type="EMBL" id="SMSJ01000012">
    <property type="protein sequence ID" value="TDH62360.1"/>
    <property type="molecule type" value="Genomic_DNA"/>
</dbReference>
<organism evidence="4 5">
    <name type="scientific">Dankookia rubra</name>
    <dbReference type="NCBI Taxonomy" id="1442381"/>
    <lineage>
        <taxon>Bacteria</taxon>
        <taxon>Pseudomonadati</taxon>
        <taxon>Pseudomonadota</taxon>
        <taxon>Alphaproteobacteria</taxon>
        <taxon>Acetobacterales</taxon>
        <taxon>Roseomonadaceae</taxon>
        <taxon>Dankookia</taxon>
    </lineage>
</organism>
<feature type="region of interest" description="Disordered" evidence="1">
    <location>
        <begin position="1212"/>
        <end position="1239"/>
    </location>
</feature>
<dbReference type="Proteomes" id="UP000295096">
    <property type="component" value="Unassembled WGS sequence"/>
</dbReference>
<protein>
    <recommendedName>
        <fullName evidence="6">Large polyvalent protein-associated domain-containing protein</fullName>
    </recommendedName>
</protein>
<feature type="compositionally biased region" description="Gly residues" evidence="1">
    <location>
        <begin position="1018"/>
        <end position="1028"/>
    </location>
</feature>
<feature type="compositionally biased region" description="Basic and acidic residues" evidence="1">
    <location>
        <begin position="991"/>
        <end position="1001"/>
    </location>
</feature>
<feature type="domain" description="Large polyvalent protein-associated" evidence="3">
    <location>
        <begin position="678"/>
        <end position="753"/>
    </location>
</feature>
<feature type="region of interest" description="Disordered" evidence="1">
    <location>
        <begin position="318"/>
        <end position="467"/>
    </location>
</feature>
<feature type="compositionally biased region" description="Basic and acidic residues" evidence="1">
    <location>
        <begin position="802"/>
        <end position="813"/>
    </location>
</feature>
<feature type="compositionally biased region" description="Basic and acidic residues" evidence="1">
    <location>
        <begin position="376"/>
        <end position="385"/>
    </location>
</feature>
<dbReference type="Pfam" id="PF03432">
    <property type="entry name" value="Relaxase"/>
    <property type="match status" value="1"/>
</dbReference>
<feature type="compositionally biased region" description="Gly residues" evidence="1">
    <location>
        <begin position="852"/>
        <end position="868"/>
    </location>
</feature>
<accession>A0A4R5QGF4</accession>
<feature type="compositionally biased region" description="Basic and acidic residues" evidence="1">
    <location>
        <begin position="826"/>
        <end position="846"/>
    </location>
</feature>
<feature type="domain" description="MobA/VirD2-like nuclease" evidence="2">
    <location>
        <begin position="23"/>
        <end position="142"/>
    </location>
</feature>
<feature type="domain" description="Large polyvalent protein-associated" evidence="3">
    <location>
        <begin position="524"/>
        <end position="598"/>
    </location>
</feature>
<evidence type="ECO:0000259" key="3">
    <source>
        <dbReference type="Pfam" id="PF18821"/>
    </source>
</evidence>
<dbReference type="InterPro" id="IPR005094">
    <property type="entry name" value="Endonuclease_MobA/VirD2"/>
</dbReference>
<dbReference type="AlphaFoldDB" id="A0A4R5QGF4"/>
<gene>
    <name evidence="4" type="ORF">E2C06_12185</name>
</gene>
<dbReference type="InterPro" id="IPR040677">
    <property type="entry name" value="LPD7"/>
</dbReference>
<name>A0A4R5QGF4_9PROT</name>